<comment type="caution">
    <text evidence="11">The sequence shown here is derived from an EMBL/GenBank/DDBJ whole genome shotgun (WGS) entry which is preliminary data.</text>
</comment>
<gene>
    <name evidence="11" type="ORF">NP493_139g04010</name>
</gene>
<comment type="subcellular location">
    <subcellularLocation>
        <location evidence="1">Nucleus</location>
    </subcellularLocation>
</comment>
<dbReference type="GO" id="GO:0003682">
    <property type="term" value="F:chromatin binding"/>
    <property type="evidence" value="ECO:0007669"/>
    <property type="project" value="TreeGrafter"/>
</dbReference>
<keyword evidence="5" id="KW-0156">Chromatin regulator</keyword>
<feature type="compositionally biased region" description="Basic and acidic residues" evidence="10">
    <location>
        <begin position="459"/>
        <end position="498"/>
    </location>
</feature>
<feature type="region of interest" description="Disordered" evidence="10">
    <location>
        <begin position="762"/>
        <end position="783"/>
    </location>
</feature>
<keyword evidence="9" id="KW-0539">Nucleus</keyword>
<evidence type="ECO:0000256" key="7">
    <source>
        <dbReference type="ARBA" id="ARBA00023125"/>
    </source>
</evidence>
<dbReference type="GO" id="GO:0000976">
    <property type="term" value="F:transcription cis-regulatory region binding"/>
    <property type="evidence" value="ECO:0007669"/>
    <property type="project" value="TreeGrafter"/>
</dbReference>
<keyword evidence="8" id="KW-0804">Transcription</keyword>
<dbReference type="PANTHER" id="PTHR12693:SF3">
    <property type="entry name" value="MENIN"/>
    <property type="match status" value="1"/>
</dbReference>
<evidence type="ECO:0000256" key="9">
    <source>
        <dbReference type="ARBA" id="ARBA00023242"/>
    </source>
</evidence>
<dbReference type="Pfam" id="PF05053">
    <property type="entry name" value="Menin"/>
    <property type="match status" value="2"/>
</dbReference>
<evidence type="ECO:0000256" key="2">
    <source>
        <dbReference type="ARBA" id="ARBA00021162"/>
    </source>
</evidence>
<dbReference type="GO" id="GO:0035097">
    <property type="term" value="C:histone methyltransferase complex"/>
    <property type="evidence" value="ECO:0007669"/>
    <property type="project" value="TreeGrafter"/>
</dbReference>
<dbReference type="CDD" id="cd14456">
    <property type="entry name" value="Menin"/>
    <property type="match status" value="1"/>
</dbReference>
<keyword evidence="12" id="KW-1185">Reference proteome</keyword>
<evidence type="ECO:0000256" key="10">
    <source>
        <dbReference type="SAM" id="MobiDB-lite"/>
    </source>
</evidence>
<dbReference type="InterPro" id="IPR007747">
    <property type="entry name" value="Menin"/>
</dbReference>
<evidence type="ECO:0000256" key="3">
    <source>
        <dbReference type="ARBA" id="ARBA00022491"/>
    </source>
</evidence>
<keyword evidence="3" id="KW-0678">Repressor</keyword>
<evidence type="ECO:0000256" key="4">
    <source>
        <dbReference type="ARBA" id="ARBA00022553"/>
    </source>
</evidence>
<sequence length="783" mass="86804">MAGFRERDKQTFPLQNVQSVVDLFRNQLADNAEPDLALLSIVLGTVENALTVNRTPLVRDVNGEGGKTLECIFPVVELSTVEALHQRFVTLVKSSVDLTQYDARYATRGFVKKVSDVIWASLTRTYYKDKAHIQSLYSYLTGNKLDCFGVALGVVAACQVLGYDDVHLALSEDHAWVIFGEDGTETSEVTWHGKGNEDKRGQSVGVGIAEKSWLYLNGHAVICDRHMEVVSIVNGINPAINGSMDSVELGSLQQKLLWLLYDTNHLEKYPMGLGCLADLEEIMATPDRPQPVVLFEKAIASARRYYSNMHVYPYTYLGGFYYRKGCFKQALWNWAQAAEVISNYNYSREDEEIYKEFLEIANALIPHIARLSSEEIQHTAVEMTPPGGRPLPLLHDPECYMLVLKFYDGICQWEEGSSTPVLHITWAKHFVYSITKFAGRVRENLDIELEQEEDEKELAEDRKKTVEKEGVKEEVKQEDVSQDDKKVNTDGVVKDVGKVDVSNVENVEPKQRRGRGRPPKPKAITEKTNGIVSPAVIKSVDGDVSSNDGDSCAKRQFSVANGNRKGVSTAVSEEENIKSRIEELASKVDGGEESQTEAPNPNIAALAHACGESILNPEYLMGVGEPFSVANTTANLFSTTTTATDTRVDFNEFLSSRSNGTSFPGMTMDSMLKADSPAGGMLFGVPRSDSSVWSTPTVVSETTSRQSSRPGSRLECRDDTKLILRSAKMKGLKDLLLSEKLNSSAIKLQISAQSQVHLKHTKVAGDKLGNHDWGAPRKRTRRE</sequence>
<evidence type="ECO:0000313" key="11">
    <source>
        <dbReference type="EMBL" id="KAK2188243.1"/>
    </source>
</evidence>
<dbReference type="GO" id="GO:0006357">
    <property type="term" value="P:regulation of transcription by RNA polymerase II"/>
    <property type="evidence" value="ECO:0007669"/>
    <property type="project" value="TreeGrafter"/>
</dbReference>
<dbReference type="Proteomes" id="UP001209878">
    <property type="component" value="Unassembled WGS sequence"/>
</dbReference>
<dbReference type="EMBL" id="JAODUO010000139">
    <property type="protein sequence ID" value="KAK2188243.1"/>
    <property type="molecule type" value="Genomic_DNA"/>
</dbReference>
<evidence type="ECO:0000256" key="1">
    <source>
        <dbReference type="ARBA" id="ARBA00004123"/>
    </source>
</evidence>
<keyword evidence="4" id="KW-0597">Phosphoprotein</keyword>
<protein>
    <recommendedName>
        <fullName evidence="2">Menin</fullName>
    </recommendedName>
</protein>
<feature type="region of interest" description="Disordered" evidence="10">
    <location>
        <begin position="451"/>
        <end position="530"/>
    </location>
</feature>
<reference evidence="11" key="1">
    <citation type="journal article" date="2023" name="Mol. Biol. Evol.">
        <title>Third-Generation Sequencing Reveals the Adaptive Role of the Epigenome in Three Deep-Sea Polychaetes.</title>
        <authorList>
            <person name="Perez M."/>
            <person name="Aroh O."/>
            <person name="Sun Y."/>
            <person name="Lan Y."/>
            <person name="Juniper S.K."/>
            <person name="Young C.R."/>
            <person name="Angers B."/>
            <person name="Qian P.Y."/>
        </authorList>
    </citation>
    <scope>NUCLEOTIDE SEQUENCE</scope>
    <source>
        <strain evidence="11">R07B-5</strain>
    </source>
</reference>
<organism evidence="11 12">
    <name type="scientific">Ridgeia piscesae</name>
    <name type="common">Tubeworm</name>
    <dbReference type="NCBI Taxonomy" id="27915"/>
    <lineage>
        <taxon>Eukaryota</taxon>
        <taxon>Metazoa</taxon>
        <taxon>Spiralia</taxon>
        <taxon>Lophotrochozoa</taxon>
        <taxon>Annelida</taxon>
        <taxon>Polychaeta</taxon>
        <taxon>Sedentaria</taxon>
        <taxon>Canalipalpata</taxon>
        <taxon>Sabellida</taxon>
        <taxon>Siboglinidae</taxon>
        <taxon>Ridgeia</taxon>
    </lineage>
</organism>
<dbReference type="GO" id="GO:0000785">
    <property type="term" value="C:chromatin"/>
    <property type="evidence" value="ECO:0007669"/>
    <property type="project" value="TreeGrafter"/>
</dbReference>
<evidence type="ECO:0000256" key="8">
    <source>
        <dbReference type="ARBA" id="ARBA00023163"/>
    </source>
</evidence>
<evidence type="ECO:0000256" key="5">
    <source>
        <dbReference type="ARBA" id="ARBA00022853"/>
    </source>
</evidence>
<dbReference type="GO" id="GO:0006325">
    <property type="term" value="P:chromatin organization"/>
    <property type="evidence" value="ECO:0007669"/>
    <property type="project" value="UniProtKB-KW"/>
</dbReference>
<dbReference type="GO" id="GO:0000403">
    <property type="term" value="F:Y-form DNA binding"/>
    <property type="evidence" value="ECO:0007669"/>
    <property type="project" value="TreeGrafter"/>
</dbReference>
<dbReference type="GO" id="GO:0008285">
    <property type="term" value="P:negative regulation of cell population proliferation"/>
    <property type="evidence" value="ECO:0007669"/>
    <property type="project" value="TreeGrafter"/>
</dbReference>
<proteinExistence type="predicted"/>
<evidence type="ECO:0000256" key="6">
    <source>
        <dbReference type="ARBA" id="ARBA00023015"/>
    </source>
</evidence>
<keyword evidence="7" id="KW-0238">DNA-binding</keyword>
<accession>A0AAD9P4Z2</accession>
<name>A0AAD9P4Z2_RIDPI</name>
<dbReference type="AlphaFoldDB" id="A0AAD9P4Z2"/>
<dbReference type="PANTHER" id="PTHR12693">
    <property type="entry name" value="MENIN"/>
    <property type="match status" value="1"/>
</dbReference>
<evidence type="ECO:0000313" key="12">
    <source>
        <dbReference type="Proteomes" id="UP001209878"/>
    </source>
</evidence>
<keyword evidence="6" id="KW-0805">Transcription regulation</keyword>
<dbReference type="GO" id="GO:0045786">
    <property type="term" value="P:negative regulation of cell cycle"/>
    <property type="evidence" value="ECO:0007669"/>
    <property type="project" value="TreeGrafter"/>
</dbReference>